<organism evidence="1 2">
    <name type="scientific">Actinomadura napierensis</name>
    <dbReference type="NCBI Taxonomy" id="267854"/>
    <lineage>
        <taxon>Bacteria</taxon>
        <taxon>Bacillati</taxon>
        <taxon>Actinomycetota</taxon>
        <taxon>Actinomycetes</taxon>
        <taxon>Streptosporangiales</taxon>
        <taxon>Thermomonosporaceae</taxon>
        <taxon>Actinomadura</taxon>
    </lineage>
</organism>
<evidence type="ECO:0008006" key="3">
    <source>
        <dbReference type="Google" id="ProtNLM"/>
    </source>
</evidence>
<sequence length="139" mass="15153">MPDPKKINQEDATAISRAAVQVMWTVDAAIDTGQLDAFKRAEPYLTPVYTAQLRTEAPGDLPASWRAHRAYAKVRLTRQPPESGVGPDSPILAHRQWLIVVTPTGRDGWTGPQVHAIAFVTLTRAAARGAWRVSTVTTA</sequence>
<proteinExistence type="predicted"/>
<name>A0ABP5LR31_9ACTN</name>
<protein>
    <recommendedName>
        <fullName evidence="3">DUF4440 domain-containing protein</fullName>
    </recommendedName>
</protein>
<dbReference type="EMBL" id="BAAAMR010000050">
    <property type="protein sequence ID" value="GAA2148906.1"/>
    <property type="molecule type" value="Genomic_DNA"/>
</dbReference>
<evidence type="ECO:0000313" key="2">
    <source>
        <dbReference type="Proteomes" id="UP001501020"/>
    </source>
</evidence>
<reference evidence="2" key="1">
    <citation type="journal article" date="2019" name="Int. J. Syst. Evol. Microbiol.">
        <title>The Global Catalogue of Microorganisms (GCM) 10K type strain sequencing project: providing services to taxonomists for standard genome sequencing and annotation.</title>
        <authorList>
            <consortium name="The Broad Institute Genomics Platform"/>
            <consortium name="The Broad Institute Genome Sequencing Center for Infectious Disease"/>
            <person name="Wu L."/>
            <person name="Ma J."/>
        </authorList>
    </citation>
    <scope>NUCLEOTIDE SEQUENCE [LARGE SCALE GENOMIC DNA]</scope>
    <source>
        <strain evidence="2">JCM 13850</strain>
    </source>
</reference>
<dbReference type="RefSeq" id="WP_344272236.1">
    <property type="nucleotide sequence ID" value="NZ_BAAAMR010000050.1"/>
</dbReference>
<dbReference type="Proteomes" id="UP001501020">
    <property type="component" value="Unassembled WGS sequence"/>
</dbReference>
<accession>A0ABP5LR31</accession>
<evidence type="ECO:0000313" key="1">
    <source>
        <dbReference type="EMBL" id="GAA2148906.1"/>
    </source>
</evidence>
<keyword evidence="2" id="KW-1185">Reference proteome</keyword>
<gene>
    <name evidence="1" type="ORF">GCM10009727_52090</name>
</gene>
<comment type="caution">
    <text evidence="1">The sequence shown here is derived from an EMBL/GenBank/DDBJ whole genome shotgun (WGS) entry which is preliminary data.</text>
</comment>